<sequence>MLSICEKGSVLAIHEPHPDLASIIVERGSIANIHVCITSTSSADSSWTEIDAYSPRSVVKSLLPPNISIFIDCSAGGQGQRAGSLIASCLPQTCLKTTVASLPSLRRIRGFSVADLHQKLKTVLQRALKEVAAARSSTNTLPLIRVDQLVDGSSVAPPPAPAIVDWSTTTEVPVQISTVDSHITIKGDRTYIDAKWKKLLTEAGVRVEVFSNDITDKEALSKN</sequence>
<evidence type="ECO:0000313" key="1">
    <source>
        <dbReference type="EMBL" id="RYO94915.1"/>
    </source>
</evidence>
<reference evidence="1 2" key="1">
    <citation type="submission" date="2018-06" db="EMBL/GenBank/DDBJ databases">
        <title>Complete Genomes of Monosporascus.</title>
        <authorList>
            <person name="Robinson A.J."/>
            <person name="Natvig D.O."/>
        </authorList>
    </citation>
    <scope>NUCLEOTIDE SEQUENCE [LARGE SCALE GENOMIC DNA]</scope>
    <source>
        <strain evidence="1 2">CBS 609.92</strain>
    </source>
</reference>
<accession>A0ABY0HKY9</accession>
<evidence type="ECO:0000313" key="2">
    <source>
        <dbReference type="Proteomes" id="UP000294003"/>
    </source>
</evidence>
<name>A0ABY0HKY9_9PEZI</name>
<gene>
    <name evidence="1" type="ORF">DL762_000349</name>
</gene>
<dbReference type="EMBL" id="QJNS01000006">
    <property type="protein sequence ID" value="RYO94915.1"/>
    <property type="molecule type" value="Genomic_DNA"/>
</dbReference>
<proteinExistence type="predicted"/>
<dbReference type="Proteomes" id="UP000294003">
    <property type="component" value="Unassembled WGS sequence"/>
</dbReference>
<organism evidence="1 2">
    <name type="scientific">Monosporascus cannonballus</name>
    <dbReference type="NCBI Taxonomy" id="155416"/>
    <lineage>
        <taxon>Eukaryota</taxon>
        <taxon>Fungi</taxon>
        <taxon>Dikarya</taxon>
        <taxon>Ascomycota</taxon>
        <taxon>Pezizomycotina</taxon>
        <taxon>Sordariomycetes</taxon>
        <taxon>Xylariomycetidae</taxon>
        <taxon>Xylariales</taxon>
        <taxon>Xylariales incertae sedis</taxon>
        <taxon>Monosporascus</taxon>
    </lineage>
</organism>
<protein>
    <recommendedName>
        <fullName evidence="3">Rhodanese domain-containing protein</fullName>
    </recommendedName>
</protein>
<evidence type="ECO:0008006" key="3">
    <source>
        <dbReference type="Google" id="ProtNLM"/>
    </source>
</evidence>
<keyword evidence="2" id="KW-1185">Reference proteome</keyword>
<comment type="caution">
    <text evidence="1">The sequence shown here is derived from an EMBL/GenBank/DDBJ whole genome shotgun (WGS) entry which is preliminary data.</text>
</comment>